<organism evidence="1 2">
    <name type="scientific">Nonomuraea fuscirosea</name>
    <dbReference type="NCBI Taxonomy" id="1291556"/>
    <lineage>
        <taxon>Bacteria</taxon>
        <taxon>Bacillati</taxon>
        <taxon>Actinomycetota</taxon>
        <taxon>Actinomycetes</taxon>
        <taxon>Streptosporangiales</taxon>
        <taxon>Streptosporangiaceae</taxon>
        <taxon>Nonomuraea</taxon>
    </lineage>
</organism>
<evidence type="ECO:0000313" key="1">
    <source>
        <dbReference type="EMBL" id="PRX65880.1"/>
    </source>
</evidence>
<dbReference type="RefSeq" id="WP_245955839.1">
    <property type="nucleotide sequence ID" value="NZ_PVNG01000006.1"/>
</dbReference>
<protein>
    <submittedName>
        <fullName evidence="1">Uncharacterized protein</fullName>
    </submittedName>
</protein>
<accession>A0A2T0N1L7</accession>
<gene>
    <name evidence="1" type="ORF">B0I32_10616</name>
</gene>
<dbReference type="Proteomes" id="UP000238312">
    <property type="component" value="Unassembled WGS sequence"/>
</dbReference>
<dbReference type="AlphaFoldDB" id="A0A2T0N1L7"/>
<name>A0A2T0N1L7_9ACTN</name>
<sequence>MSIAVSSPEPFIFTAVNPASICAAAGSATSAGRSPPIQAYMRTRSRTGPPSSPCTGRPAALPAMSHSAWSIPATALDSTGPPR</sequence>
<proteinExistence type="predicted"/>
<comment type="caution">
    <text evidence="1">The sequence shown here is derived from an EMBL/GenBank/DDBJ whole genome shotgun (WGS) entry which is preliminary data.</text>
</comment>
<reference evidence="1 2" key="1">
    <citation type="submission" date="2018-03" db="EMBL/GenBank/DDBJ databases">
        <title>Genomic Encyclopedia of Type Strains, Phase III (KMG-III): the genomes of soil and plant-associated and newly described type strains.</title>
        <authorList>
            <person name="Whitman W."/>
        </authorList>
    </citation>
    <scope>NUCLEOTIDE SEQUENCE [LARGE SCALE GENOMIC DNA]</scope>
    <source>
        <strain evidence="1 2">CGMCC 4.7104</strain>
    </source>
</reference>
<evidence type="ECO:0000313" key="2">
    <source>
        <dbReference type="Proteomes" id="UP000238312"/>
    </source>
</evidence>
<dbReference type="EMBL" id="PVNG01000006">
    <property type="protein sequence ID" value="PRX65880.1"/>
    <property type="molecule type" value="Genomic_DNA"/>
</dbReference>
<keyword evidence="2" id="KW-1185">Reference proteome</keyword>